<dbReference type="InterPro" id="IPR003156">
    <property type="entry name" value="DHHA1_dom"/>
</dbReference>
<evidence type="ECO:0000259" key="6">
    <source>
        <dbReference type="Pfam" id="PF01368"/>
    </source>
</evidence>
<dbReference type="SUPFAM" id="SSF64182">
    <property type="entry name" value="DHH phosphoesterases"/>
    <property type="match status" value="1"/>
</dbReference>
<evidence type="ECO:0000313" key="10">
    <source>
        <dbReference type="Proteomes" id="UP000184342"/>
    </source>
</evidence>
<evidence type="ECO:0000256" key="3">
    <source>
        <dbReference type="ARBA" id="ARBA00022722"/>
    </source>
</evidence>
<accession>A0A1M6AK47</accession>
<feature type="domain" description="DHHA1" evidence="7">
    <location>
        <begin position="356"/>
        <end position="447"/>
    </location>
</feature>
<evidence type="ECO:0000256" key="1">
    <source>
        <dbReference type="ARBA" id="ARBA00005915"/>
    </source>
</evidence>
<dbReference type="EMBL" id="FQYT01000002">
    <property type="protein sequence ID" value="SHI36801.1"/>
    <property type="molecule type" value="Genomic_DNA"/>
</dbReference>
<dbReference type="RefSeq" id="WP_073992486.1">
    <property type="nucleotide sequence ID" value="NZ_FQYT01000002.1"/>
</dbReference>
<organism evidence="9 10">
    <name type="scientific">Parasporobacterium paucivorans DSM 15970</name>
    <dbReference type="NCBI Taxonomy" id="1122934"/>
    <lineage>
        <taxon>Bacteria</taxon>
        <taxon>Bacillati</taxon>
        <taxon>Bacillota</taxon>
        <taxon>Clostridia</taxon>
        <taxon>Lachnospirales</taxon>
        <taxon>Lachnospiraceae</taxon>
        <taxon>Parasporobacterium</taxon>
    </lineage>
</organism>
<proteinExistence type="inferred from homology"/>
<dbReference type="NCBIfam" id="TIGR00644">
    <property type="entry name" value="recJ"/>
    <property type="match status" value="1"/>
</dbReference>
<dbReference type="InterPro" id="IPR051673">
    <property type="entry name" value="SSDNA_exonuclease_RecJ"/>
</dbReference>
<dbReference type="Pfam" id="PF02272">
    <property type="entry name" value="DHHA1"/>
    <property type="match status" value="1"/>
</dbReference>
<dbReference type="InterPro" id="IPR001667">
    <property type="entry name" value="DDH_dom"/>
</dbReference>
<dbReference type="PANTHER" id="PTHR30255:SF2">
    <property type="entry name" value="SINGLE-STRANDED-DNA-SPECIFIC EXONUCLEASE RECJ"/>
    <property type="match status" value="1"/>
</dbReference>
<evidence type="ECO:0000256" key="4">
    <source>
        <dbReference type="ARBA" id="ARBA00022801"/>
    </source>
</evidence>
<keyword evidence="3" id="KW-0540">Nuclease</keyword>
<evidence type="ECO:0000313" key="9">
    <source>
        <dbReference type="EMBL" id="SHI36801.1"/>
    </source>
</evidence>
<dbReference type="InterPro" id="IPR041122">
    <property type="entry name" value="RecJ_OB"/>
</dbReference>
<dbReference type="OrthoDB" id="9809852at2"/>
<dbReference type="STRING" id="1122934.SAMN02745691_00189"/>
<dbReference type="Gene3D" id="3.90.1640.30">
    <property type="match status" value="1"/>
</dbReference>
<dbReference type="InterPro" id="IPR038763">
    <property type="entry name" value="DHH_sf"/>
</dbReference>
<evidence type="ECO:0000256" key="5">
    <source>
        <dbReference type="ARBA" id="ARBA00022839"/>
    </source>
</evidence>
<comment type="similarity">
    <text evidence="1">Belongs to the RecJ family.</text>
</comment>
<name>A0A1M6AK47_9FIRM</name>
<dbReference type="InterPro" id="IPR004610">
    <property type="entry name" value="RecJ"/>
</dbReference>
<evidence type="ECO:0000256" key="2">
    <source>
        <dbReference type="ARBA" id="ARBA00019841"/>
    </source>
</evidence>
<dbReference type="Pfam" id="PF17768">
    <property type="entry name" value="RecJ_OB"/>
    <property type="match status" value="1"/>
</dbReference>
<evidence type="ECO:0000259" key="8">
    <source>
        <dbReference type="Pfam" id="PF17768"/>
    </source>
</evidence>
<gene>
    <name evidence="9" type="ORF">SAMN02745691_00189</name>
</gene>
<keyword evidence="5 9" id="KW-0269">Exonuclease</keyword>
<feature type="domain" description="RecJ OB" evidence="8">
    <location>
        <begin position="460"/>
        <end position="582"/>
    </location>
</feature>
<dbReference type="GO" id="GO:0003676">
    <property type="term" value="F:nucleic acid binding"/>
    <property type="evidence" value="ECO:0007669"/>
    <property type="project" value="InterPro"/>
</dbReference>
<reference evidence="9 10" key="1">
    <citation type="submission" date="2016-11" db="EMBL/GenBank/DDBJ databases">
        <authorList>
            <person name="Jaros S."/>
            <person name="Januszkiewicz K."/>
            <person name="Wedrychowicz H."/>
        </authorList>
    </citation>
    <scope>NUCLEOTIDE SEQUENCE [LARGE SCALE GENOMIC DNA]</scope>
    <source>
        <strain evidence="9 10">DSM 15970</strain>
    </source>
</reference>
<keyword evidence="4" id="KW-0378">Hydrolase</keyword>
<feature type="domain" description="DDH" evidence="6">
    <location>
        <begin position="77"/>
        <end position="235"/>
    </location>
</feature>
<dbReference type="GO" id="GO:0006281">
    <property type="term" value="P:DNA repair"/>
    <property type="evidence" value="ECO:0007669"/>
    <property type="project" value="InterPro"/>
</dbReference>
<protein>
    <recommendedName>
        <fullName evidence="2">Single-stranded-DNA-specific exonuclease RecJ</fullName>
    </recommendedName>
</protein>
<dbReference type="Pfam" id="PF01368">
    <property type="entry name" value="DHH"/>
    <property type="match status" value="1"/>
</dbReference>
<dbReference type="AlphaFoldDB" id="A0A1M6AK47"/>
<evidence type="ECO:0000259" key="7">
    <source>
        <dbReference type="Pfam" id="PF02272"/>
    </source>
</evidence>
<dbReference type="PANTHER" id="PTHR30255">
    <property type="entry name" value="SINGLE-STRANDED-DNA-SPECIFIC EXONUCLEASE RECJ"/>
    <property type="match status" value="1"/>
</dbReference>
<sequence>MQKWMIYAKKADFAEQSRRYHISPILARIIRNREITGDIEIAGYLNGKIGDLASPWIMKDMEKAVNIIKEKIERGNRIRVIGDYDIDGICSTHILRDAMISLGALADYKIPERIRDGYGINEKLIHDAYQDGVDTIITCDNGIAAVEAIKYARELGMTVIVTDHHNVPYSLHDGVRTEVLVEADAVINPKQNGCKYPFKELCGAGVAFRLVQALWESMGMDPEEALKYLEFAAIATIGDVVSLTGENRIIAKEGLKRLNNTQNKGIMELIRANELTDKEIKAYHIGFILGPCLNAGGRLSDAGLACDLLGQPDEYLAQQGARELRKLNDTRKIMTEEASQEAVRLMEGYGPYRDMVLVVHLPECHESIAGIVAGRLKEKYNRPAFVLTGSGEYVKGSGRSVEAYDMHVGLTECRDLLMKFGGHPMAAGLSLKRENVQLFRERLNHRCNLTEMDLKKKLWLDMVLPFEYVDERLIEELELLEPFGMGNEKPVFVEKDVGIERIRVMGESGNVLKFEMKNGSNHGITAVAFDRNREWLNFLLEKFGSDEIEKAKRGVPNDMQLSIAYYPKVNEYRNKREVQLVIMNMI</sequence>
<keyword evidence="10" id="KW-1185">Reference proteome</keyword>
<dbReference type="Gene3D" id="3.10.310.30">
    <property type="match status" value="1"/>
</dbReference>
<dbReference type="GO" id="GO:0008409">
    <property type="term" value="F:5'-3' exonuclease activity"/>
    <property type="evidence" value="ECO:0007669"/>
    <property type="project" value="InterPro"/>
</dbReference>
<dbReference type="Proteomes" id="UP000184342">
    <property type="component" value="Unassembled WGS sequence"/>
</dbReference>
<dbReference type="GO" id="GO:0006310">
    <property type="term" value="P:DNA recombination"/>
    <property type="evidence" value="ECO:0007669"/>
    <property type="project" value="InterPro"/>
</dbReference>